<comment type="caution">
    <text evidence="10">The sequence shown here is derived from an EMBL/GenBank/DDBJ whole genome shotgun (WGS) entry which is preliminary data.</text>
</comment>
<dbReference type="SUPFAM" id="SSF57701">
    <property type="entry name" value="Zn2/Cys6 DNA-binding domain"/>
    <property type="match status" value="1"/>
</dbReference>
<comment type="subcellular location">
    <subcellularLocation>
        <location evidence="1">Nucleus</location>
    </subcellularLocation>
</comment>
<evidence type="ECO:0000256" key="3">
    <source>
        <dbReference type="ARBA" id="ARBA00022833"/>
    </source>
</evidence>
<feature type="region of interest" description="Disordered" evidence="8">
    <location>
        <begin position="133"/>
        <end position="181"/>
    </location>
</feature>
<dbReference type="AlphaFoldDB" id="A0A9P8CV75"/>
<keyword evidence="4" id="KW-0805">Transcription regulation</keyword>
<dbReference type="PROSITE" id="PS00463">
    <property type="entry name" value="ZN2_CY6_FUNGAL_1"/>
    <property type="match status" value="1"/>
</dbReference>
<feature type="compositionally biased region" description="Polar residues" evidence="8">
    <location>
        <begin position="187"/>
        <end position="197"/>
    </location>
</feature>
<keyword evidence="5" id="KW-0238">DNA-binding</keyword>
<dbReference type="GO" id="GO:0008270">
    <property type="term" value="F:zinc ion binding"/>
    <property type="evidence" value="ECO:0007669"/>
    <property type="project" value="InterPro"/>
</dbReference>
<feature type="region of interest" description="Disordered" evidence="8">
    <location>
        <begin position="187"/>
        <end position="206"/>
    </location>
</feature>
<evidence type="ECO:0000256" key="1">
    <source>
        <dbReference type="ARBA" id="ARBA00004123"/>
    </source>
</evidence>
<evidence type="ECO:0000313" key="10">
    <source>
        <dbReference type="EMBL" id="KAG9320677.1"/>
    </source>
</evidence>
<dbReference type="EMBL" id="JAIFTL010000268">
    <property type="protein sequence ID" value="KAG9320677.1"/>
    <property type="molecule type" value="Genomic_DNA"/>
</dbReference>
<feature type="compositionally biased region" description="Low complexity" evidence="8">
    <location>
        <begin position="23"/>
        <end position="36"/>
    </location>
</feature>
<dbReference type="GO" id="GO:0003677">
    <property type="term" value="F:DNA binding"/>
    <property type="evidence" value="ECO:0007669"/>
    <property type="project" value="UniProtKB-KW"/>
</dbReference>
<feature type="compositionally biased region" description="Polar residues" evidence="8">
    <location>
        <begin position="161"/>
        <end position="181"/>
    </location>
</feature>
<gene>
    <name evidence="10" type="ORF">KVV02_002434</name>
</gene>
<dbReference type="Proteomes" id="UP000717515">
    <property type="component" value="Unassembled WGS sequence"/>
</dbReference>
<dbReference type="InterPro" id="IPR036864">
    <property type="entry name" value="Zn2-C6_fun-type_DNA-bd_sf"/>
</dbReference>
<dbReference type="CDD" id="cd12148">
    <property type="entry name" value="fungal_TF_MHR"/>
    <property type="match status" value="1"/>
</dbReference>
<dbReference type="Gene3D" id="4.10.240.10">
    <property type="entry name" value="Zn(2)-C6 fungal-type DNA-binding domain"/>
    <property type="match status" value="1"/>
</dbReference>
<keyword evidence="2" id="KW-0479">Metal-binding</keyword>
<feature type="region of interest" description="Disordered" evidence="8">
    <location>
        <begin position="21"/>
        <end position="45"/>
    </location>
</feature>
<protein>
    <recommendedName>
        <fullName evidence="9">Zn(2)-C6 fungal-type domain-containing protein</fullName>
    </recommendedName>
</protein>
<dbReference type="PANTHER" id="PTHR31313:SF81">
    <property type="entry name" value="TY1 ENHANCER ACTIVATOR"/>
    <property type="match status" value="1"/>
</dbReference>
<dbReference type="InterPro" id="IPR007219">
    <property type="entry name" value="XnlR_reg_dom"/>
</dbReference>
<reference evidence="10" key="1">
    <citation type="submission" date="2021-07" db="EMBL/GenBank/DDBJ databases">
        <title>Draft genome of Mortierella alpina, strain LL118, isolated from an aspen leaf litter sample.</title>
        <authorList>
            <person name="Yang S."/>
            <person name="Vinatzer B.A."/>
        </authorList>
    </citation>
    <scope>NUCLEOTIDE SEQUENCE</scope>
    <source>
        <strain evidence="10">LL118</strain>
    </source>
</reference>
<evidence type="ECO:0000256" key="8">
    <source>
        <dbReference type="SAM" id="MobiDB-lite"/>
    </source>
</evidence>
<proteinExistence type="predicted"/>
<dbReference type="Pfam" id="PF04082">
    <property type="entry name" value="Fungal_trans"/>
    <property type="match status" value="1"/>
</dbReference>
<feature type="compositionally biased region" description="Low complexity" evidence="8">
    <location>
        <begin position="953"/>
        <end position="964"/>
    </location>
</feature>
<dbReference type="InterPro" id="IPR001138">
    <property type="entry name" value="Zn2Cys6_DnaBD"/>
</dbReference>
<evidence type="ECO:0000256" key="4">
    <source>
        <dbReference type="ARBA" id="ARBA00023015"/>
    </source>
</evidence>
<keyword evidence="7" id="KW-0539">Nucleus</keyword>
<organism evidence="10 11">
    <name type="scientific">Mortierella alpina</name>
    <name type="common">Oleaginous fungus</name>
    <name type="synonym">Mortierella renispora</name>
    <dbReference type="NCBI Taxonomy" id="64518"/>
    <lineage>
        <taxon>Eukaryota</taxon>
        <taxon>Fungi</taxon>
        <taxon>Fungi incertae sedis</taxon>
        <taxon>Mucoromycota</taxon>
        <taxon>Mortierellomycotina</taxon>
        <taxon>Mortierellomycetes</taxon>
        <taxon>Mortierellales</taxon>
        <taxon>Mortierellaceae</taxon>
        <taxon>Mortierella</taxon>
    </lineage>
</organism>
<feature type="compositionally biased region" description="Low complexity" evidence="8">
    <location>
        <begin position="998"/>
        <end position="1013"/>
    </location>
</feature>
<dbReference type="Pfam" id="PF00172">
    <property type="entry name" value="Zn_clus"/>
    <property type="match status" value="1"/>
</dbReference>
<evidence type="ECO:0000256" key="5">
    <source>
        <dbReference type="ARBA" id="ARBA00023125"/>
    </source>
</evidence>
<dbReference type="PROSITE" id="PS50048">
    <property type="entry name" value="ZN2_CY6_FUNGAL_2"/>
    <property type="match status" value="1"/>
</dbReference>
<dbReference type="GO" id="GO:0000981">
    <property type="term" value="F:DNA-binding transcription factor activity, RNA polymerase II-specific"/>
    <property type="evidence" value="ECO:0007669"/>
    <property type="project" value="InterPro"/>
</dbReference>
<dbReference type="InterPro" id="IPR051615">
    <property type="entry name" value="Transcr_Regulatory_Elem"/>
</dbReference>
<accession>A0A9P8CV75</accession>
<feature type="compositionally biased region" description="Polar residues" evidence="8">
    <location>
        <begin position="966"/>
        <end position="979"/>
    </location>
</feature>
<keyword evidence="3" id="KW-0862">Zinc</keyword>
<dbReference type="SMART" id="SM00066">
    <property type="entry name" value="GAL4"/>
    <property type="match status" value="1"/>
</dbReference>
<dbReference type="PANTHER" id="PTHR31313">
    <property type="entry name" value="TY1 ENHANCER ACTIVATOR"/>
    <property type="match status" value="1"/>
</dbReference>
<evidence type="ECO:0000256" key="7">
    <source>
        <dbReference type="ARBA" id="ARBA00023242"/>
    </source>
</evidence>
<dbReference type="GO" id="GO:0005634">
    <property type="term" value="C:nucleus"/>
    <property type="evidence" value="ECO:0007669"/>
    <property type="project" value="UniProtKB-SubCell"/>
</dbReference>
<feature type="region of interest" description="Disordered" evidence="8">
    <location>
        <begin position="750"/>
        <end position="772"/>
    </location>
</feature>
<dbReference type="GO" id="GO:0006351">
    <property type="term" value="P:DNA-templated transcription"/>
    <property type="evidence" value="ECO:0007669"/>
    <property type="project" value="InterPro"/>
</dbReference>
<evidence type="ECO:0000313" key="11">
    <source>
        <dbReference type="Proteomes" id="UP000717515"/>
    </source>
</evidence>
<feature type="region of interest" description="Disordered" evidence="8">
    <location>
        <begin position="952"/>
        <end position="1054"/>
    </location>
</feature>
<evidence type="ECO:0000256" key="6">
    <source>
        <dbReference type="ARBA" id="ARBA00023163"/>
    </source>
</evidence>
<keyword evidence="6" id="KW-0804">Transcription</keyword>
<name>A0A9P8CV75_MORAP</name>
<sequence>MHENSSHSQLQARTFWSNLAQVAPSATPTAPSSPSAPKIPPKKPTKRIRISTACVNCRHKKIKCDGQVPCAHCEKFRAECVYPVATKPANQEYVETLENRLKSVESHLHGLLSRGWGKGATGQMAVDGDALDLISDDAEPPSPYTPASIPASPPAKHPNGDTHSSPFNSQPRHSRALSLSRQFSGASISTPALTGTDSESEDTTFTKDDSMEVLGLLMGSLKVARDGAAQYIPNALGQKERTYNDSRVYSSSSSNTAVPDFTALDWESTEPPSPYTLPSALLAPKAIGALLDIYFNSVHTFLPVIHKTSFLTLCQDNEYRVPPFLLMAICAVAARHATDFELQEIPELSNLKSHHALYDHARALLDTYMDVPRLSTVQGLLLLAYYQTKEKRSGHFFRIRMYVDLATRMALDMGLHRTFHKNLKEVETDNSDESLPSIGGTGYHNRPTFGKSNIASAFSSLLTARQNEIQHNRETQGQLSLEKRSVIHQENRLAWLGCFFLDGLISSLMGQEYCVANAALDMRSLIEEASQMTDTVQGATLIFWYHHLELVQIYRQVCVFHRAILNERALSRAIKGADMRAIESSLEEWLLNLPAHLVYVDTSQQGPGAALPSYYTLYLHRFFYSHRLLLYRPLISNKAHRGELRDSRSPLAKCAEAALKLTQIGEIIFQNYSWPWPGCGLFAYHMLQAAEIHVFQMVNQSTVDSQSLYYRTMDLIKGYVSLARLPDLEKDIMAMEEMVSSFLLAPSSQEPATSAVNPSPSSGAYSHQQQPQHMVATPASDYSYASVMSPASPVESVQRMPMGHHRGDNDMFSPLQNNAYPSFETASRTFRPPQNIASTMGSSVSGFPAPSSLPSSNGFSVGGFDMQNDSSVAGGHAQVPSSSGMYDASSAMPFYNSTGNTTGSGPMNMFGGASHQTNGLSYGQPSFLQPTLTPVGDLLGLGHGIDNRVFNAPTSTPTISPGSSAGRASQSQPFSQTVDPTVKKSTLPPLKPPKRVLSQSTGSSSSSSMSQSGKPPVPKKPTRLTEIAPAQPRWIAPRPNSSGPTTPTLLIPPTLPVPLVPSNSGADMYYGGKPASLNSHNMPPPNYPSSGPIALPANHGRPPIKVLQPQTTLYGMGNLVNSLGVEQQVHAIDDDMSTAPSERSYYDDHEHALHYLQMNPQLYDPVPPNNRRQLI</sequence>
<feature type="domain" description="Zn(2)-C6 fungal-type" evidence="9">
    <location>
        <begin position="53"/>
        <end position="82"/>
    </location>
</feature>
<evidence type="ECO:0000256" key="2">
    <source>
        <dbReference type="ARBA" id="ARBA00022723"/>
    </source>
</evidence>
<evidence type="ECO:0000259" key="9">
    <source>
        <dbReference type="PROSITE" id="PS50048"/>
    </source>
</evidence>
<dbReference type="CDD" id="cd00067">
    <property type="entry name" value="GAL4"/>
    <property type="match status" value="1"/>
</dbReference>